<dbReference type="GO" id="GO:0006412">
    <property type="term" value="P:translation"/>
    <property type="evidence" value="ECO:0007669"/>
    <property type="project" value="InterPro"/>
</dbReference>
<dbReference type="InterPro" id="IPR050063">
    <property type="entry name" value="Ribosomal_protein_uL29"/>
</dbReference>
<dbReference type="CDD" id="cd00427">
    <property type="entry name" value="Ribosomal_L29_HIP"/>
    <property type="match status" value="1"/>
</dbReference>
<reference evidence="6" key="1">
    <citation type="submission" date="2015-10" db="EMBL/GenBank/DDBJ databases">
        <authorList>
            <person name="Gilbert D.G."/>
        </authorList>
    </citation>
    <scope>NUCLEOTIDE SEQUENCE</scope>
</reference>
<gene>
    <name evidence="6" type="ORF">MGWOODY_Clf899</name>
</gene>
<dbReference type="SUPFAM" id="SSF46561">
    <property type="entry name" value="Ribosomal protein L29 (L29p)"/>
    <property type="match status" value="1"/>
</dbReference>
<keyword evidence="3" id="KW-0687">Ribonucleoprotein</keyword>
<dbReference type="InterPro" id="IPR036049">
    <property type="entry name" value="Ribosomal_uL29_sf"/>
</dbReference>
<evidence type="ECO:0000313" key="6">
    <source>
        <dbReference type="EMBL" id="CUV03743.1"/>
    </source>
</evidence>
<evidence type="ECO:0000256" key="3">
    <source>
        <dbReference type="ARBA" id="ARBA00023274"/>
    </source>
</evidence>
<dbReference type="NCBIfam" id="TIGR00012">
    <property type="entry name" value="L29"/>
    <property type="match status" value="1"/>
</dbReference>
<dbReference type="Pfam" id="PF00831">
    <property type="entry name" value="Ribosomal_L29"/>
    <property type="match status" value="1"/>
</dbReference>
<dbReference type="GO" id="GO:0022625">
    <property type="term" value="C:cytosolic large ribosomal subunit"/>
    <property type="evidence" value="ECO:0007669"/>
    <property type="project" value="TreeGrafter"/>
</dbReference>
<dbReference type="HAMAP" id="MF_00374">
    <property type="entry name" value="Ribosomal_uL29"/>
    <property type="match status" value="1"/>
</dbReference>
<dbReference type="InterPro" id="IPR001854">
    <property type="entry name" value="Ribosomal_uL29"/>
</dbReference>
<dbReference type="AlphaFoldDB" id="A0A170QBC2"/>
<evidence type="ECO:0000256" key="5">
    <source>
        <dbReference type="ARBA" id="ARBA00035476"/>
    </source>
</evidence>
<dbReference type="EMBL" id="FAXA01000469">
    <property type="protein sequence ID" value="CUV03743.1"/>
    <property type="molecule type" value="Genomic_DNA"/>
</dbReference>
<evidence type="ECO:0000256" key="2">
    <source>
        <dbReference type="ARBA" id="ARBA00022980"/>
    </source>
</evidence>
<protein>
    <recommendedName>
        <fullName evidence="4">Large ribosomal subunit protein uL29</fullName>
    </recommendedName>
    <alternativeName>
        <fullName evidence="5">50S ribosomal protein L29</fullName>
    </alternativeName>
</protein>
<dbReference type="FunFam" id="1.10.287.310:FF:000001">
    <property type="entry name" value="50S ribosomal protein L29"/>
    <property type="match status" value="1"/>
</dbReference>
<name>A0A170QBC2_9ZZZZ</name>
<dbReference type="GO" id="GO:0003735">
    <property type="term" value="F:structural constituent of ribosome"/>
    <property type="evidence" value="ECO:0007669"/>
    <property type="project" value="InterPro"/>
</dbReference>
<evidence type="ECO:0000256" key="4">
    <source>
        <dbReference type="ARBA" id="ARBA00035204"/>
    </source>
</evidence>
<accession>A0A170QBC2</accession>
<keyword evidence="2" id="KW-0689">Ribosomal protein</keyword>
<comment type="similarity">
    <text evidence="1">Belongs to the universal ribosomal protein uL29 family.</text>
</comment>
<organism evidence="6">
    <name type="scientific">hydrothermal vent metagenome</name>
    <dbReference type="NCBI Taxonomy" id="652676"/>
    <lineage>
        <taxon>unclassified sequences</taxon>
        <taxon>metagenomes</taxon>
        <taxon>ecological metagenomes</taxon>
    </lineage>
</organism>
<sequence length="65" mass="7621">MLINEIRALTDEQLKEELEKTSRELMDLRFRAATNQLPDSNVPRTVRKSIARLKTVIRERQLVEG</sequence>
<proteinExistence type="inferred from homology"/>
<dbReference type="PANTHER" id="PTHR10916">
    <property type="entry name" value="60S RIBOSOMAL PROTEIN L35/50S RIBOSOMAL PROTEIN L29"/>
    <property type="match status" value="1"/>
</dbReference>
<dbReference type="Gene3D" id="1.10.287.310">
    <property type="match status" value="1"/>
</dbReference>
<dbReference type="PANTHER" id="PTHR10916:SF0">
    <property type="entry name" value="LARGE RIBOSOMAL SUBUNIT PROTEIN UL29C"/>
    <property type="match status" value="1"/>
</dbReference>
<evidence type="ECO:0000256" key="1">
    <source>
        <dbReference type="ARBA" id="ARBA00009254"/>
    </source>
</evidence>